<dbReference type="Pfam" id="PF01585">
    <property type="entry name" value="G-patch"/>
    <property type="match status" value="1"/>
</dbReference>
<dbReference type="PROSITE" id="PS50174">
    <property type="entry name" value="G_PATCH"/>
    <property type="match status" value="1"/>
</dbReference>
<dbReference type="AlphaFoldDB" id="A0A2N1JH02"/>
<comment type="similarity">
    <text evidence="1">Belongs to the TFP11/STIP family.</text>
</comment>
<proteinExistence type="inferred from homology"/>
<feature type="compositionally biased region" description="Basic and acidic residues" evidence="2">
    <location>
        <begin position="148"/>
        <end position="162"/>
    </location>
</feature>
<evidence type="ECO:0000256" key="2">
    <source>
        <dbReference type="SAM" id="MobiDB-lite"/>
    </source>
</evidence>
<dbReference type="Pfam" id="PF07842">
    <property type="entry name" value="GCFC"/>
    <property type="match status" value="1"/>
</dbReference>
<evidence type="ECO:0000313" key="5">
    <source>
        <dbReference type="Proteomes" id="UP000232875"/>
    </source>
</evidence>
<feature type="region of interest" description="Disordered" evidence="2">
    <location>
        <begin position="140"/>
        <end position="191"/>
    </location>
</feature>
<dbReference type="GO" id="GO:0003676">
    <property type="term" value="F:nucleic acid binding"/>
    <property type="evidence" value="ECO:0007669"/>
    <property type="project" value="InterPro"/>
</dbReference>
<gene>
    <name evidence="4" type="ORF">MVES_000293</name>
</gene>
<dbReference type="OrthoDB" id="4822at2759"/>
<evidence type="ECO:0000259" key="3">
    <source>
        <dbReference type="PROSITE" id="PS50174"/>
    </source>
</evidence>
<evidence type="ECO:0000313" key="4">
    <source>
        <dbReference type="EMBL" id="PKI85823.1"/>
    </source>
</evidence>
<feature type="domain" description="G-patch" evidence="3">
    <location>
        <begin position="111"/>
        <end position="148"/>
    </location>
</feature>
<dbReference type="Proteomes" id="UP000232875">
    <property type="component" value="Unassembled WGS sequence"/>
</dbReference>
<reference evidence="4 5" key="1">
    <citation type="submission" date="2017-10" db="EMBL/GenBank/DDBJ databases">
        <title>A novel species of cold-tolerant Malassezia isolated from bats.</title>
        <authorList>
            <person name="Lorch J.M."/>
            <person name="Palmer J.M."/>
            <person name="Vanderwolf K.J."/>
            <person name="Schmidt K.Z."/>
            <person name="Verant M.L."/>
            <person name="Weller T.J."/>
            <person name="Blehert D.S."/>
        </authorList>
    </citation>
    <scope>NUCLEOTIDE SEQUENCE [LARGE SCALE GENOMIC DNA]</scope>
    <source>
        <strain evidence="4 5">NWHC:44797-103</strain>
    </source>
</reference>
<feature type="compositionally biased region" description="Acidic residues" evidence="2">
    <location>
        <begin position="11"/>
        <end position="22"/>
    </location>
</feature>
<dbReference type="SMART" id="SM00443">
    <property type="entry name" value="G_patch"/>
    <property type="match status" value="1"/>
</dbReference>
<organism evidence="4 5">
    <name type="scientific">Malassezia vespertilionis</name>
    <dbReference type="NCBI Taxonomy" id="2020962"/>
    <lineage>
        <taxon>Eukaryota</taxon>
        <taxon>Fungi</taxon>
        <taxon>Dikarya</taxon>
        <taxon>Basidiomycota</taxon>
        <taxon>Ustilaginomycotina</taxon>
        <taxon>Malasseziomycetes</taxon>
        <taxon>Malasseziales</taxon>
        <taxon>Malasseziaceae</taxon>
        <taxon>Malassezia</taxon>
    </lineage>
</organism>
<protein>
    <recommendedName>
        <fullName evidence="3">G-patch domain-containing protein</fullName>
    </recommendedName>
</protein>
<feature type="compositionally biased region" description="Gly residues" evidence="2">
    <location>
        <begin position="72"/>
        <end position="87"/>
    </location>
</feature>
<sequence length="752" mass="82400">MARRKSQFLDEGQDSGDSEASDDLERAVPRFVQGTQSKAFPAFVRASKAPADAPSEGSASDEERVSFARRAPGGGLGAGRGAAGGAAAGAVPPAPLSRTSGSGGFDPSAYLRKMGWTGGGLGKEGEGIVNPIEVQLRPNRAGVAFGGRTEKTKQARREERRKTGAPSSSDEDTHAPTRTAPRSNAWKKRNEARPKLVHRTYDEIIAEAAGAAPSAGPIYDATGGALREVASVSAALRHAVPTEDTYLPELQHNTRLLCDTTRTSLDKMAQQGAGFVDRARWLRHEKETCARRIAHAQHEKALLVSVLDRVKQLAHVASSASTLEALQPAMDDLLKAQTPEMQSLHLDEAVAGALAAVLRRALATWAPLEAPHAFTALLTRWLTALVRDEKGPLVMTPYESMLWNVWMPTIRNALTNEWDVHDPAPAIALVEAWRPLVPAFLYDNIWDQLILPKLQRAVHAWAPTKATVPLHMLVVPWLPLAGARLDAILADARRQWQRVLATWPIHTAPAALLHWKGVFAARDWDALLLQHIVPRLSHLLRTSFSVNPVAQDMSALESVLSWHGIVRESVLSRLLETEFGTPFLHTLHQWLTQDTVQFDQVAAWYAFWRAWFPAHVARLEGVENVFSRALQLMNAALDAGERRTSLPMVSTLPTPREKKPPPRPAALEAPPTLEEISFRSIVEERAGQKDVFILPQNRLEPATGLPLLRAAKHIDGKHGIMFYLDDDVIFAADKGAYEPIALAEFLDRACAV</sequence>
<dbReference type="STRING" id="2020962.A0A2N1JH02"/>
<dbReference type="PANTHER" id="PTHR23329:SF1">
    <property type="entry name" value="TUFTELIN-INTERACTING PROTEIN 11"/>
    <property type="match status" value="1"/>
</dbReference>
<dbReference type="InterPro" id="IPR022783">
    <property type="entry name" value="GCFC_dom"/>
</dbReference>
<feature type="region of interest" description="Disordered" evidence="2">
    <location>
        <begin position="1"/>
        <end position="108"/>
    </location>
</feature>
<dbReference type="GO" id="GO:0071008">
    <property type="term" value="C:U2-type post-mRNA release spliceosomal complex"/>
    <property type="evidence" value="ECO:0007669"/>
    <property type="project" value="TreeGrafter"/>
</dbReference>
<dbReference type="EMBL" id="KZ454987">
    <property type="protein sequence ID" value="PKI85823.1"/>
    <property type="molecule type" value="Genomic_DNA"/>
</dbReference>
<dbReference type="InterPro" id="IPR000467">
    <property type="entry name" value="G_patch_dom"/>
</dbReference>
<dbReference type="GO" id="GO:0000390">
    <property type="term" value="P:spliceosomal complex disassembly"/>
    <property type="evidence" value="ECO:0007669"/>
    <property type="project" value="InterPro"/>
</dbReference>
<feature type="region of interest" description="Disordered" evidence="2">
    <location>
        <begin position="649"/>
        <end position="668"/>
    </location>
</feature>
<accession>A0A2N1JH02</accession>
<evidence type="ECO:0000256" key="1">
    <source>
        <dbReference type="ARBA" id="ARBA00010900"/>
    </source>
</evidence>
<dbReference type="PANTHER" id="PTHR23329">
    <property type="entry name" value="TUFTELIN-INTERACTING PROTEIN 11-RELATED"/>
    <property type="match status" value="1"/>
</dbReference>
<name>A0A2N1JH02_9BASI</name>
<dbReference type="InterPro" id="IPR045211">
    <property type="entry name" value="TFP11/STIP/Ntr1"/>
</dbReference>
<keyword evidence="5" id="KW-1185">Reference proteome</keyword>